<reference evidence="1" key="1">
    <citation type="thesis" date="2020" institute="ProQuest LLC" country="789 East Eisenhower Parkway, Ann Arbor, MI, USA">
        <title>Comparative Genomics and Chromosome Evolution.</title>
        <authorList>
            <person name="Mudd A.B."/>
        </authorList>
    </citation>
    <scope>NUCLEOTIDE SEQUENCE</scope>
    <source>
        <strain evidence="1">Female2</strain>
        <tissue evidence="1">Blood</tissue>
    </source>
</reference>
<protein>
    <submittedName>
        <fullName evidence="1">Uncharacterized protein</fullName>
    </submittedName>
</protein>
<keyword evidence="2" id="KW-1185">Reference proteome</keyword>
<evidence type="ECO:0000313" key="2">
    <source>
        <dbReference type="Proteomes" id="UP000812440"/>
    </source>
</evidence>
<proteinExistence type="predicted"/>
<dbReference type="AlphaFoldDB" id="A0A8T2JCC0"/>
<evidence type="ECO:0000313" key="1">
    <source>
        <dbReference type="EMBL" id="KAG8442885.1"/>
    </source>
</evidence>
<organism evidence="1 2">
    <name type="scientific">Hymenochirus boettgeri</name>
    <name type="common">Congo dwarf clawed frog</name>
    <dbReference type="NCBI Taxonomy" id="247094"/>
    <lineage>
        <taxon>Eukaryota</taxon>
        <taxon>Metazoa</taxon>
        <taxon>Chordata</taxon>
        <taxon>Craniata</taxon>
        <taxon>Vertebrata</taxon>
        <taxon>Euteleostomi</taxon>
        <taxon>Amphibia</taxon>
        <taxon>Batrachia</taxon>
        <taxon>Anura</taxon>
        <taxon>Pipoidea</taxon>
        <taxon>Pipidae</taxon>
        <taxon>Pipinae</taxon>
        <taxon>Hymenochirus</taxon>
    </lineage>
</organism>
<accession>A0A8T2JCC0</accession>
<gene>
    <name evidence="1" type="ORF">GDO86_011625</name>
</gene>
<sequence length="68" mass="7225">MKQANLLVLVNVDRGSTLLLTSILRGVAQKEKSSCRCCIGATGCVSTSKISSFMEKVMQVPGVLQHAS</sequence>
<dbReference type="Proteomes" id="UP000812440">
    <property type="component" value="Chromosome 6"/>
</dbReference>
<name>A0A8T2JCC0_9PIPI</name>
<dbReference type="EMBL" id="JAACNH010000005">
    <property type="protein sequence ID" value="KAG8442885.1"/>
    <property type="molecule type" value="Genomic_DNA"/>
</dbReference>
<comment type="caution">
    <text evidence="1">The sequence shown here is derived from an EMBL/GenBank/DDBJ whole genome shotgun (WGS) entry which is preliminary data.</text>
</comment>